<dbReference type="GO" id="GO:0008270">
    <property type="term" value="F:zinc ion binding"/>
    <property type="evidence" value="ECO:0007669"/>
    <property type="project" value="UniProtKB-KW"/>
</dbReference>
<feature type="region of interest" description="Disordered" evidence="4">
    <location>
        <begin position="29"/>
        <end position="56"/>
    </location>
</feature>
<dbReference type="AlphaFoldDB" id="A0AAN8Q2A0"/>
<dbReference type="PROSITE" id="PS50089">
    <property type="entry name" value="ZF_RING_2"/>
    <property type="match status" value="1"/>
</dbReference>
<keyword evidence="1 3" id="KW-0863">Zinc-finger</keyword>
<keyword evidence="5" id="KW-0472">Membrane</keyword>
<dbReference type="SMART" id="SM00184">
    <property type="entry name" value="RING"/>
    <property type="match status" value="1"/>
</dbReference>
<keyword evidence="5" id="KW-0812">Transmembrane</keyword>
<keyword evidence="5" id="KW-1133">Transmembrane helix</keyword>
<feature type="transmembrane region" description="Helical" evidence="5">
    <location>
        <begin position="6"/>
        <end position="24"/>
    </location>
</feature>
<feature type="domain" description="RING-type" evidence="6">
    <location>
        <begin position="68"/>
        <end position="108"/>
    </location>
</feature>
<protein>
    <recommendedName>
        <fullName evidence="6">RING-type domain-containing protein</fullName>
    </recommendedName>
</protein>
<evidence type="ECO:0000313" key="8">
    <source>
        <dbReference type="Proteomes" id="UP001347796"/>
    </source>
</evidence>
<dbReference type="Gene3D" id="3.30.40.10">
    <property type="entry name" value="Zinc/RING finger domain, C3HC4 (zinc finger)"/>
    <property type="match status" value="1"/>
</dbReference>
<reference evidence="7 8" key="1">
    <citation type="submission" date="2024-01" db="EMBL/GenBank/DDBJ databases">
        <title>The genome of the rayed Mediterranean limpet Patella caerulea (Linnaeus, 1758).</title>
        <authorList>
            <person name="Anh-Thu Weber A."/>
            <person name="Halstead-Nussloch G."/>
        </authorList>
    </citation>
    <scope>NUCLEOTIDE SEQUENCE [LARGE SCALE GENOMIC DNA]</scope>
    <source>
        <strain evidence="7">AATW-2023a</strain>
        <tissue evidence="7">Whole specimen</tissue>
    </source>
</reference>
<gene>
    <name evidence="7" type="ORF">SNE40_000910</name>
</gene>
<feature type="compositionally biased region" description="Low complexity" evidence="4">
    <location>
        <begin position="39"/>
        <end position="54"/>
    </location>
</feature>
<evidence type="ECO:0000256" key="3">
    <source>
        <dbReference type="PROSITE-ProRule" id="PRU00175"/>
    </source>
</evidence>
<dbReference type="Proteomes" id="UP001347796">
    <property type="component" value="Unassembled WGS sequence"/>
</dbReference>
<dbReference type="Pfam" id="PF13920">
    <property type="entry name" value="zf-C3HC4_3"/>
    <property type="match status" value="1"/>
</dbReference>
<accession>A0AAN8Q2A0</accession>
<proteinExistence type="predicted"/>
<sequence length="117" mass="13261">MVHPAVYAVIPMLSLGLAALYYVFKGSPSETHGSGPTHNPRYPNSNTSSSNTSNLRRRRKLDYDDNECQICQDASCNVEILPCHHREICEQCVNAIITKVDRLCPFCRQFIQGYRDI</sequence>
<keyword evidence="8" id="KW-1185">Reference proteome</keyword>
<evidence type="ECO:0000256" key="2">
    <source>
        <dbReference type="ARBA" id="ARBA00022833"/>
    </source>
</evidence>
<dbReference type="InterPro" id="IPR001841">
    <property type="entry name" value="Znf_RING"/>
</dbReference>
<evidence type="ECO:0000313" key="7">
    <source>
        <dbReference type="EMBL" id="KAK6195491.1"/>
    </source>
</evidence>
<dbReference type="SUPFAM" id="SSF57850">
    <property type="entry name" value="RING/U-box"/>
    <property type="match status" value="1"/>
</dbReference>
<keyword evidence="2" id="KW-0862">Zinc</keyword>
<name>A0AAN8Q2A0_PATCE</name>
<evidence type="ECO:0000259" key="6">
    <source>
        <dbReference type="PROSITE" id="PS50089"/>
    </source>
</evidence>
<dbReference type="EMBL" id="JAZGQO010000001">
    <property type="protein sequence ID" value="KAK6195491.1"/>
    <property type="molecule type" value="Genomic_DNA"/>
</dbReference>
<organism evidence="7 8">
    <name type="scientific">Patella caerulea</name>
    <name type="common">Rayed Mediterranean limpet</name>
    <dbReference type="NCBI Taxonomy" id="87958"/>
    <lineage>
        <taxon>Eukaryota</taxon>
        <taxon>Metazoa</taxon>
        <taxon>Spiralia</taxon>
        <taxon>Lophotrochozoa</taxon>
        <taxon>Mollusca</taxon>
        <taxon>Gastropoda</taxon>
        <taxon>Patellogastropoda</taxon>
        <taxon>Patelloidea</taxon>
        <taxon>Patellidae</taxon>
        <taxon>Patella</taxon>
    </lineage>
</organism>
<evidence type="ECO:0000256" key="1">
    <source>
        <dbReference type="ARBA" id="ARBA00022771"/>
    </source>
</evidence>
<comment type="caution">
    <text evidence="7">The sequence shown here is derived from an EMBL/GenBank/DDBJ whole genome shotgun (WGS) entry which is preliminary data.</text>
</comment>
<dbReference type="InterPro" id="IPR013083">
    <property type="entry name" value="Znf_RING/FYVE/PHD"/>
</dbReference>
<evidence type="ECO:0000256" key="5">
    <source>
        <dbReference type="SAM" id="Phobius"/>
    </source>
</evidence>
<keyword evidence="1 3" id="KW-0479">Metal-binding</keyword>
<evidence type="ECO:0000256" key="4">
    <source>
        <dbReference type="SAM" id="MobiDB-lite"/>
    </source>
</evidence>